<evidence type="ECO:0000313" key="2">
    <source>
        <dbReference type="EMBL" id="GAA4984965.1"/>
    </source>
</evidence>
<feature type="domain" description="Metallo-beta-lactamase" evidence="1">
    <location>
        <begin position="41"/>
        <end position="221"/>
    </location>
</feature>
<dbReference type="PANTHER" id="PTHR42951">
    <property type="entry name" value="METALLO-BETA-LACTAMASE DOMAIN-CONTAINING"/>
    <property type="match status" value="1"/>
</dbReference>
<dbReference type="InterPro" id="IPR050855">
    <property type="entry name" value="NDM-1-like"/>
</dbReference>
<dbReference type="RefSeq" id="WP_345679250.1">
    <property type="nucleotide sequence ID" value="NZ_BAABHS010000029.1"/>
</dbReference>
<accession>A0ABP9I287</accession>
<dbReference type="PANTHER" id="PTHR42951:SF4">
    <property type="entry name" value="ACYL-COENZYME A THIOESTERASE MBLAC2"/>
    <property type="match status" value="1"/>
</dbReference>
<dbReference type="Pfam" id="PF00753">
    <property type="entry name" value="Lactamase_B"/>
    <property type="match status" value="1"/>
</dbReference>
<protein>
    <submittedName>
        <fullName evidence="2">MBL fold metallo-hydrolase</fullName>
    </submittedName>
</protein>
<dbReference type="SMART" id="SM00849">
    <property type="entry name" value="Lactamase_B"/>
    <property type="match status" value="1"/>
</dbReference>
<comment type="caution">
    <text evidence="2">The sequence shown here is derived from an EMBL/GenBank/DDBJ whole genome shotgun (WGS) entry which is preliminary data.</text>
</comment>
<evidence type="ECO:0000259" key="1">
    <source>
        <dbReference type="SMART" id="SM00849"/>
    </source>
</evidence>
<sequence length="317" mass="33106">MSLPTTSDPRAADRAAPGRGKLTEVADRVLAYIQPDGGWCVSNSGALIGPDAVAVIDTAATRARALALADALAAVTPLRPRTLINTHAHGDHTFGNFAFAPEATVIGHDLARAEIVANGHMLRDLWPGTEWGEFPIVPPSVTFPTRLTLHVGDILVELIHVGPAHTTGDVVAWLPEERVLFAGDVLLSGCTPFVLMGSVAGSLRAVARLRALGPRTVVCGHGPVCGPEVLDATEAYLNWLHATARAGIDAGLTPLQTALDTALGDFAGLLDPERLVGNLHRAYAEERGAPEGATVPLGPALEDMVAWNGGRPLTCLA</sequence>
<evidence type="ECO:0000313" key="3">
    <source>
        <dbReference type="Proteomes" id="UP001500466"/>
    </source>
</evidence>
<dbReference type="CDD" id="cd16282">
    <property type="entry name" value="metallo-hydrolase-like_MBL-fold"/>
    <property type="match status" value="1"/>
</dbReference>
<reference evidence="3" key="1">
    <citation type="journal article" date="2019" name="Int. J. Syst. Evol. Microbiol.">
        <title>The Global Catalogue of Microorganisms (GCM) 10K type strain sequencing project: providing services to taxonomists for standard genome sequencing and annotation.</title>
        <authorList>
            <consortium name="The Broad Institute Genomics Platform"/>
            <consortium name="The Broad Institute Genome Sequencing Center for Infectious Disease"/>
            <person name="Wu L."/>
            <person name="Ma J."/>
        </authorList>
    </citation>
    <scope>NUCLEOTIDE SEQUENCE [LARGE SCALE GENOMIC DNA]</scope>
    <source>
        <strain evidence="3">JCM 17986</strain>
    </source>
</reference>
<dbReference type="EMBL" id="BAABHS010000029">
    <property type="protein sequence ID" value="GAA4984965.1"/>
    <property type="molecule type" value="Genomic_DNA"/>
</dbReference>
<gene>
    <name evidence="2" type="ORF">GCM10023205_64010</name>
</gene>
<dbReference type="InterPro" id="IPR001279">
    <property type="entry name" value="Metallo-B-lactamas"/>
</dbReference>
<organism evidence="2 3">
    <name type="scientific">Yinghuangia aomiensis</name>
    <dbReference type="NCBI Taxonomy" id="676205"/>
    <lineage>
        <taxon>Bacteria</taxon>
        <taxon>Bacillati</taxon>
        <taxon>Actinomycetota</taxon>
        <taxon>Actinomycetes</taxon>
        <taxon>Kitasatosporales</taxon>
        <taxon>Streptomycetaceae</taxon>
        <taxon>Yinghuangia</taxon>
    </lineage>
</organism>
<dbReference type="InterPro" id="IPR036866">
    <property type="entry name" value="RibonucZ/Hydroxyglut_hydro"/>
</dbReference>
<dbReference type="Proteomes" id="UP001500466">
    <property type="component" value="Unassembled WGS sequence"/>
</dbReference>
<proteinExistence type="predicted"/>
<dbReference type="SUPFAM" id="SSF56281">
    <property type="entry name" value="Metallo-hydrolase/oxidoreductase"/>
    <property type="match status" value="1"/>
</dbReference>
<name>A0ABP9I287_9ACTN</name>
<dbReference type="Gene3D" id="3.60.15.10">
    <property type="entry name" value="Ribonuclease Z/Hydroxyacylglutathione hydrolase-like"/>
    <property type="match status" value="1"/>
</dbReference>
<keyword evidence="3" id="KW-1185">Reference proteome</keyword>